<dbReference type="PROSITE" id="PS50889">
    <property type="entry name" value="S4"/>
    <property type="match status" value="1"/>
</dbReference>
<dbReference type="GO" id="GO:0003723">
    <property type="term" value="F:RNA binding"/>
    <property type="evidence" value="ECO:0007669"/>
    <property type="project" value="UniProtKB-KW"/>
</dbReference>
<comment type="caution">
    <text evidence="2">The sequence shown here is derived from an EMBL/GenBank/DDBJ whole genome shotgun (WGS) entry which is preliminary data.</text>
</comment>
<accession>A0A7C5LGH0</accession>
<evidence type="ECO:0000313" key="2">
    <source>
        <dbReference type="EMBL" id="HHK68903.1"/>
    </source>
</evidence>
<dbReference type="EMBL" id="DRWN01000059">
    <property type="protein sequence ID" value="HHK68903.1"/>
    <property type="molecule type" value="Genomic_DNA"/>
</dbReference>
<sequence length="150" mass="15973">MCDGVGNSAYVEAVVKIIFVGPLRTVFGCRELSLAAGDVETVRELLRRLANAAGGRGAEYLSDENPEQLVVSVDGEVVRDLERKLRGGETIILTPALSGGSAYSVRCLNCSARIPVQQGASETTCSGCGIKYSITWVSPTQPKIRRAVQT</sequence>
<reference evidence="2" key="1">
    <citation type="journal article" date="2020" name="mSystems">
        <title>Genome- and Community-Level Interaction Insights into Carbon Utilization and Element Cycling Functions of Hydrothermarchaeota in Hydrothermal Sediment.</title>
        <authorList>
            <person name="Zhou Z."/>
            <person name="Liu Y."/>
            <person name="Xu W."/>
            <person name="Pan J."/>
            <person name="Luo Z.H."/>
            <person name="Li M."/>
        </authorList>
    </citation>
    <scope>NUCLEOTIDE SEQUENCE [LARGE SCALE GENOMIC DNA]</scope>
    <source>
        <strain evidence="2">SpSt-1056</strain>
    </source>
</reference>
<dbReference type="Pfam" id="PF02597">
    <property type="entry name" value="ThiS"/>
    <property type="match status" value="1"/>
</dbReference>
<dbReference type="InterPro" id="IPR016155">
    <property type="entry name" value="Mopterin_synth/thiamin_S_b"/>
</dbReference>
<gene>
    <name evidence="2" type="ORF">ENM11_07115</name>
</gene>
<dbReference type="InterPro" id="IPR012675">
    <property type="entry name" value="Beta-grasp_dom_sf"/>
</dbReference>
<dbReference type="SUPFAM" id="SSF54285">
    <property type="entry name" value="MoaD/ThiS"/>
    <property type="match status" value="1"/>
</dbReference>
<dbReference type="Gene3D" id="3.10.20.30">
    <property type="match status" value="1"/>
</dbReference>
<evidence type="ECO:0008006" key="3">
    <source>
        <dbReference type="Google" id="ProtNLM"/>
    </source>
</evidence>
<dbReference type="InterPro" id="IPR003749">
    <property type="entry name" value="ThiS/MoaD-like"/>
</dbReference>
<proteinExistence type="predicted"/>
<dbReference type="CDD" id="cd17040">
    <property type="entry name" value="Ubl_MoaD_like"/>
    <property type="match status" value="1"/>
</dbReference>
<dbReference type="AlphaFoldDB" id="A0A7C5LGH0"/>
<organism evidence="2">
    <name type="scientific">Caldiarchaeum subterraneum</name>
    <dbReference type="NCBI Taxonomy" id="311458"/>
    <lineage>
        <taxon>Archaea</taxon>
        <taxon>Nitrososphaerota</taxon>
        <taxon>Candidatus Caldarchaeales</taxon>
        <taxon>Candidatus Caldarchaeaceae</taxon>
        <taxon>Candidatus Caldarchaeum</taxon>
    </lineage>
</organism>
<protein>
    <recommendedName>
        <fullName evidence="3">MoaD/ThiS family protein</fullName>
    </recommendedName>
</protein>
<keyword evidence="1" id="KW-0694">RNA-binding</keyword>
<evidence type="ECO:0000256" key="1">
    <source>
        <dbReference type="PROSITE-ProRule" id="PRU00182"/>
    </source>
</evidence>
<name>A0A7C5LGH0_CALS0</name>